<evidence type="ECO:0000256" key="2">
    <source>
        <dbReference type="ARBA" id="ARBA00022438"/>
    </source>
</evidence>
<keyword evidence="3 7" id="KW-0645">Protease</keyword>
<proteinExistence type="inferred from homology"/>
<accession>A0A1M4TNC3</accession>
<gene>
    <name evidence="8" type="ORF">SAMN05444274_101409</name>
</gene>
<evidence type="ECO:0000256" key="4">
    <source>
        <dbReference type="ARBA" id="ARBA00022729"/>
    </source>
</evidence>
<dbReference type="SUPFAM" id="SSF50494">
    <property type="entry name" value="Trypsin-like serine proteases"/>
    <property type="match status" value="1"/>
</dbReference>
<protein>
    <recommendedName>
        <fullName evidence="7">Dipeptidyl-peptidase</fullName>
        <ecNumber evidence="7">3.4.14.-</ecNumber>
    </recommendedName>
</protein>
<name>A0A1M4TNC3_9BACT</name>
<evidence type="ECO:0000313" key="8">
    <source>
        <dbReference type="EMBL" id="SHE45894.1"/>
    </source>
</evidence>
<comment type="function">
    <text evidence="7">Catalyzes the removal of dipeptides from the N-terminus of oligopeptides.</text>
</comment>
<keyword evidence="4" id="KW-0732">Signal</keyword>
<dbReference type="EC" id="3.4.14.-" evidence="7"/>
<dbReference type="PANTHER" id="PTHR38469">
    <property type="entry name" value="PERIPLASMIC PEPTIDASE SUBFAMILY S1B"/>
    <property type="match status" value="1"/>
</dbReference>
<organism evidence="8 9">
    <name type="scientific">Mariniphaga anaerophila</name>
    <dbReference type="NCBI Taxonomy" id="1484053"/>
    <lineage>
        <taxon>Bacteria</taxon>
        <taxon>Pseudomonadati</taxon>
        <taxon>Bacteroidota</taxon>
        <taxon>Bacteroidia</taxon>
        <taxon>Marinilabiliales</taxon>
        <taxon>Prolixibacteraceae</taxon>
        <taxon>Mariniphaga</taxon>
    </lineage>
</organism>
<evidence type="ECO:0000313" key="9">
    <source>
        <dbReference type="Proteomes" id="UP000184164"/>
    </source>
</evidence>
<keyword evidence="2 7" id="KW-0031">Aminopeptidase</keyword>
<dbReference type="STRING" id="1484053.SAMN05444274_101409"/>
<dbReference type="Pfam" id="PF10459">
    <property type="entry name" value="Peptidase_S46"/>
    <property type="match status" value="1"/>
</dbReference>
<dbReference type="GO" id="GO:0043171">
    <property type="term" value="P:peptide catabolic process"/>
    <property type="evidence" value="ECO:0007669"/>
    <property type="project" value="UniProtKB-UniRule"/>
</dbReference>
<dbReference type="RefSeq" id="WP_072998443.1">
    <property type="nucleotide sequence ID" value="NZ_FQUM01000001.1"/>
</dbReference>
<dbReference type="GO" id="GO:0070009">
    <property type="term" value="F:serine-type aminopeptidase activity"/>
    <property type="evidence" value="ECO:0007669"/>
    <property type="project" value="UniProtKB-UniRule"/>
</dbReference>
<dbReference type="Gene3D" id="2.40.10.10">
    <property type="entry name" value="Trypsin-like serine proteases"/>
    <property type="match status" value="1"/>
</dbReference>
<keyword evidence="6 7" id="KW-0720">Serine protease</keyword>
<dbReference type="EMBL" id="FQUM01000001">
    <property type="protein sequence ID" value="SHE45894.1"/>
    <property type="molecule type" value="Genomic_DNA"/>
</dbReference>
<evidence type="ECO:0000256" key="1">
    <source>
        <dbReference type="ARBA" id="ARBA00010491"/>
    </source>
</evidence>
<dbReference type="AlphaFoldDB" id="A0A1M4TNC3"/>
<dbReference type="InterPro" id="IPR019500">
    <property type="entry name" value="Pep_S46"/>
</dbReference>
<keyword evidence="5 7" id="KW-0378">Hydrolase</keyword>
<dbReference type="InterPro" id="IPR009003">
    <property type="entry name" value="Peptidase_S1_PA"/>
</dbReference>
<evidence type="ECO:0000256" key="7">
    <source>
        <dbReference type="RuleBase" id="RU366067"/>
    </source>
</evidence>
<comment type="similarity">
    <text evidence="1 7">Belongs to the peptidase S46 family.</text>
</comment>
<sequence length="723" mass="82377">MRSLKLSVLFVFFVLGSLSAKEGMWIPLLLEKYNLAEMQEMGFKLSAQDIYDINHASMKDAVVVFGGGCTGEMISPEGLLITNHHCGYGQIQSHSSVENDYLTDGFWAMSRDEELPNPGLSVRFLEYMEDVTDEVLEGTEVLETGAREKRMKENIAAVQKEASVDGKYMTQVKPLFYGNQYYLYVYKVFRDVRLVGAPPSAIGKFGGDTDNWMWPRHTGDFSLFRVYADKNNEPADYSPDNVPFQPKKFFPISLDGIQYNDFTMVFGNPGSTQEYIPSYEVNIIQNQRDPDRIAIREKKLAIFNKAMKSDQKIRIQYSAKHASVSNAWKKWQGEIKGLERLDAVNKKLAFEKEFKEWAVANNTWENEYKKVFENFDALYFLYGNYIKAADYYSEIMVRGIEIFRIASRVNSLAGSIESGEIKSLENQTKSVTEYLPGFFKDFHQPVDEQLFETLLPLLSTDLSPEFVPGYLNEVLAKNRGEKMLQKIYRKSVLTDEQQLTEILKAGDKKKLLALKKDPLVELYSNLSSHFETKIAPVVEELNGRINQNMKIYMAGIMEMKKGQPLYPDANLTLRVTYGKVEGYEPRNGVKYKYYTTLDGIIEKDNPDIYDYNVPERLKELYRAKDYGRYAANGYLPVCFTASNHTTGGNSGSPVVNAEGQLIGVNFDRCWEGTMSDIMYDPEQSRNIAIDIRYALFLIDKFAGAGYLLEEMELVGGKANVAAE</sequence>
<dbReference type="InterPro" id="IPR043504">
    <property type="entry name" value="Peptidase_S1_PA_chymotrypsin"/>
</dbReference>
<reference evidence="8 9" key="1">
    <citation type="submission" date="2016-11" db="EMBL/GenBank/DDBJ databases">
        <authorList>
            <person name="Jaros S."/>
            <person name="Januszkiewicz K."/>
            <person name="Wedrychowicz H."/>
        </authorList>
    </citation>
    <scope>NUCLEOTIDE SEQUENCE [LARGE SCALE GENOMIC DNA]</scope>
    <source>
        <strain evidence="8 9">DSM 26910</strain>
    </source>
</reference>
<evidence type="ECO:0000256" key="3">
    <source>
        <dbReference type="ARBA" id="ARBA00022670"/>
    </source>
</evidence>
<dbReference type="GO" id="GO:0008239">
    <property type="term" value="F:dipeptidyl-peptidase activity"/>
    <property type="evidence" value="ECO:0007669"/>
    <property type="project" value="UniProtKB-UniRule"/>
</dbReference>
<keyword evidence="9" id="KW-1185">Reference proteome</keyword>
<evidence type="ECO:0000256" key="6">
    <source>
        <dbReference type="ARBA" id="ARBA00022825"/>
    </source>
</evidence>
<dbReference type="PANTHER" id="PTHR38469:SF1">
    <property type="entry name" value="PERIPLASMIC PEPTIDASE SUBFAMILY S1B"/>
    <property type="match status" value="1"/>
</dbReference>
<dbReference type="Proteomes" id="UP000184164">
    <property type="component" value="Unassembled WGS sequence"/>
</dbReference>
<evidence type="ECO:0000256" key="5">
    <source>
        <dbReference type="ARBA" id="ARBA00022801"/>
    </source>
</evidence>
<dbReference type="GO" id="GO:0006508">
    <property type="term" value="P:proteolysis"/>
    <property type="evidence" value="ECO:0007669"/>
    <property type="project" value="UniProtKB-KW"/>
</dbReference>
<dbReference type="OrthoDB" id="9805367at2"/>